<dbReference type="InterPro" id="IPR007324">
    <property type="entry name" value="Sugar-bd_dom_put"/>
</dbReference>
<dbReference type="Pfam" id="PF04198">
    <property type="entry name" value="Sugar-bind"/>
    <property type="match status" value="1"/>
</dbReference>
<keyword evidence="3" id="KW-0238">DNA-binding</keyword>
<dbReference type="InterPro" id="IPR009057">
    <property type="entry name" value="Homeodomain-like_sf"/>
</dbReference>
<comment type="caution">
    <text evidence="7">The sequence shown here is derived from an EMBL/GenBank/DDBJ whole genome shotgun (WGS) entry which is preliminary data.</text>
</comment>
<dbReference type="InParanoid" id="A0A540VGK2"/>
<dbReference type="GO" id="GO:0006352">
    <property type="term" value="P:DNA-templated transcription initiation"/>
    <property type="evidence" value="ECO:0007669"/>
    <property type="project" value="InterPro"/>
</dbReference>
<feature type="domain" description="Sugar-binding" evidence="5">
    <location>
        <begin position="63"/>
        <end position="316"/>
    </location>
</feature>
<dbReference type="Gene3D" id="3.40.50.1360">
    <property type="match status" value="1"/>
</dbReference>
<dbReference type="AlphaFoldDB" id="A0A540VGK2"/>
<evidence type="ECO:0000256" key="3">
    <source>
        <dbReference type="ARBA" id="ARBA00023125"/>
    </source>
</evidence>
<evidence type="ECO:0000256" key="1">
    <source>
        <dbReference type="ARBA" id="ARBA00010466"/>
    </source>
</evidence>
<reference evidence="7 8" key="1">
    <citation type="submission" date="2019-06" db="EMBL/GenBank/DDBJ databases">
        <title>Genome sequence of Litorilinea aerophila BAA-2444.</title>
        <authorList>
            <person name="Maclea K.S."/>
            <person name="Maurais E.G."/>
            <person name="Iannazzi L.C."/>
        </authorList>
    </citation>
    <scope>NUCLEOTIDE SEQUENCE [LARGE SCALE GENOMIC DNA]</scope>
    <source>
        <strain evidence="7 8">ATCC BAA-2444</strain>
    </source>
</reference>
<dbReference type="Gene3D" id="1.10.10.60">
    <property type="entry name" value="Homeodomain-like"/>
    <property type="match status" value="1"/>
</dbReference>
<evidence type="ECO:0000256" key="4">
    <source>
        <dbReference type="ARBA" id="ARBA00023163"/>
    </source>
</evidence>
<keyword evidence="4" id="KW-0804">Transcription</keyword>
<gene>
    <name evidence="7" type="ORF">FKZ61_10610</name>
</gene>
<evidence type="ECO:0000259" key="5">
    <source>
        <dbReference type="Pfam" id="PF04198"/>
    </source>
</evidence>
<dbReference type="Proteomes" id="UP000317371">
    <property type="component" value="Unassembled WGS sequence"/>
</dbReference>
<dbReference type="Pfam" id="PF04545">
    <property type="entry name" value="Sigma70_r4"/>
    <property type="match status" value="1"/>
</dbReference>
<protein>
    <submittedName>
        <fullName evidence="7">Sugar-binding transcriptional regulator</fullName>
    </submittedName>
</protein>
<dbReference type="InterPro" id="IPR037171">
    <property type="entry name" value="NagB/RpiA_transferase-like"/>
</dbReference>
<dbReference type="PANTHER" id="PTHR34294">
    <property type="entry name" value="TRANSCRIPTIONAL REGULATOR-RELATED"/>
    <property type="match status" value="1"/>
</dbReference>
<sequence>MATIDELRLMTKVARLYYENNRRQSEIAAQLDISQATVSRLLKRAHEEQIVRIRISPPPGIYSELEAALQERYDLKDVIVVDCEAEDDEQEIIRNLGVAAAFYLETTLKRGEVVGISSWSETLLAMVDAMHPLAQPLESQVVQILGGIGNPAAEVHANHLTTKLANLVGSEPKFLAAPGVVGSPEARAVICNDTFVQETLKLFDRINVALVGIGALLPSKLLASSGNVFSQAEIDLLKEEGAVGDICLRFYNSQGVPVVTPLNERVIGITLEQLRKVERCVGIAGGRRKWMAIRGALEGELINVLITDHFTAQRLIDGRLFTFPWEPSMSDRTPRE</sequence>
<organism evidence="7 8">
    <name type="scientific">Litorilinea aerophila</name>
    <dbReference type="NCBI Taxonomy" id="1204385"/>
    <lineage>
        <taxon>Bacteria</taxon>
        <taxon>Bacillati</taxon>
        <taxon>Chloroflexota</taxon>
        <taxon>Caldilineae</taxon>
        <taxon>Caldilineales</taxon>
        <taxon>Caldilineaceae</taxon>
        <taxon>Litorilinea</taxon>
    </lineage>
</organism>
<dbReference type="GO" id="GO:0003700">
    <property type="term" value="F:DNA-binding transcription factor activity"/>
    <property type="evidence" value="ECO:0007669"/>
    <property type="project" value="InterPro"/>
</dbReference>
<evidence type="ECO:0000256" key="2">
    <source>
        <dbReference type="ARBA" id="ARBA00023015"/>
    </source>
</evidence>
<name>A0A540VGK2_9CHLR</name>
<dbReference type="SUPFAM" id="SSF46689">
    <property type="entry name" value="Homeodomain-like"/>
    <property type="match status" value="1"/>
</dbReference>
<feature type="domain" description="RNA polymerase sigma-70 region 4" evidence="6">
    <location>
        <begin position="15"/>
        <end position="45"/>
    </location>
</feature>
<dbReference type="InterPro" id="IPR051054">
    <property type="entry name" value="SorC_transcr_regulators"/>
</dbReference>
<dbReference type="OrthoDB" id="58802at2"/>
<proteinExistence type="inferred from homology"/>
<dbReference type="FunCoup" id="A0A540VGK2">
    <property type="interactions" value="22"/>
</dbReference>
<dbReference type="EMBL" id="VIGC01000011">
    <property type="protein sequence ID" value="TQE95877.1"/>
    <property type="molecule type" value="Genomic_DNA"/>
</dbReference>
<keyword evidence="2" id="KW-0805">Transcription regulation</keyword>
<dbReference type="SUPFAM" id="SSF100950">
    <property type="entry name" value="NagB/RpiA/CoA transferase-like"/>
    <property type="match status" value="1"/>
</dbReference>
<dbReference type="PANTHER" id="PTHR34294:SF12">
    <property type="entry name" value="SUGAR-BINDING TRANSCRIPTIONAL REGULATOR"/>
    <property type="match status" value="1"/>
</dbReference>
<evidence type="ECO:0000259" key="6">
    <source>
        <dbReference type="Pfam" id="PF04545"/>
    </source>
</evidence>
<evidence type="ECO:0000313" key="7">
    <source>
        <dbReference type="EMBL" id="TQE95877.1"/>
    </source>
</evidence>
<accession>A0A540VGK2</accession>
<dbReference type="RefSeq" id="WP_141610100.1">
    <property type="nucleotide sequence ID" value="NZ_VIGC02000011.1"/>
</dbReference>
<dbReference type="InterPro" id="IPR007630">
    <property type="entry name" value="RNA_pol_sigma70_r4"/>
</dbReference>
<dbReference type="GO" id="GO:0030246">
    <property type="term" value="F:carbohydrate binding"/>
    <property type="evidence" value="ECO:0007669"/>
    <property type="project" value="InterPro"/>
</dbReference>
<dbReference type="GO" id="GO:0003677">
    <property type="term" value="F:DNA binding"/>
    <property type="evidence" value="ECO:0007669"/>
    <property type="project" value="UniProtKB-KW"/>
</dbReference>
<keyword evidence="8" id="KW-1185">Reference proteome</keyword>
<evidence type="ECO:0000313" key="8">
    <source>
        <dbReference type="Proteomes" id="UP000317371"/>
    </source>
</evidence>
<comment type="similarity">
    <text evidence="1">Belongs to the SorC transcriptional regulatory family.</text>
</comment>